<accession>A0A061QNU8</accession>
<name>A0A061QNU8_9CHLO</name>
<reference evidence="1" key="1">
    <citation type="submission" date="2014-05" db="EMBL/GenBank/DDBJ databases">
        <title>The transcriptome of the halophilic microalga Tetraselmis sp. GSL018 isolated from the Great Salt Lake, Utah.</title>
        <authorList>
            <person name="Jinkerson R.E."/>
            <person name="D'Adamo S."/>
            <person name="Posewitz M.C."/>
        </authorList>
    </citation>
    <scope>NUCLEOTIDE SEQUENCE</scope>
    <source>
        <strain evidence="1">GSL018</strain>
    </source>
</reference>
<dbReference type="AlphaFoldDB" id="A0A061QNU8"/>
<feature type="non-terminal residue" evidence="1">
    <location>
        <position position="68"/>
    </location>
</feature>
<feature type="non-terminal residue" evidence="1">
    <location>
        <position position="1"/>
    </location>
</feature>
<sequence length="68" mass="7877">LSVKKIGLPVTPLPDQVRKKWSDWSSNGSSSAVNSSRKVYYLEEKQKQAFERRMARQQEIVRCAKKHS</sequence>
<evidence type="ECO:0000313" key="1">
    <source>
        <dbReference type="EMBL" id="JAC61398.1"/>
    </source>
</evidence>
<dbReference type="EMBL" id="GBEZ01025727">
    <property type="protein sequence ID" value="JAC61398.1"/>
    <property type="molecule type" value="Transcribed_RNA"/>
</dbReference>
<gene>
    <name evidence="1" type="ORF">TSPGSL018_26369</name>
</gene>
<organism evidence="1">
    <name type="scientific">Tetraselmis sp. GSL018</name>
    <dbReference type="NCBI Taxonomy" id="582737"/>
    <lineage>
        <taxon>Eukaryota</taxon>
        <taxon>Viridiplantae</taxon>
        <taxon>Chlorophyta</taxon>
        <taxon>core chlorophytes</taxon>
        <taxon>Chlorodendrophyceae</taxon>
        <taxon>Chlorodendrales</taxon>
        <taxon>Chlorodendraceae</taxon>
        <taxon>Tetraselmis</taxon>
    </lineage>
</organism>
<proteinExistence type="predicted"/>
<protein>
    <submittedName>
        <fullName evidence="1">Uncharacterized protein</fullName>
    </submittedName>
</protein>